<protein>
    <submittedName>
        <fullName evidence="2">DUF3623 domain-containing protein</fullName>
    </submittedName>
</protein>
<keyword evidence="1" id="KW-0812">Transmembrane</keyword>
<feature type="transmembrane region" description="Helical" evidence="1">
    <location>
        <begin position="6"/>
        <end position="24"/>
    </location>
</feature>
<dbReference type="NCBIfam" id="TIGR03055">
    <property type="entry name" value="photo_alph_chp2"/>
    <property type="match status" value="1"/>
</dbReference>
<comment type="caution">
    <text evidence="2">The sequence shown here is derived from an EMBL/GenBank/DDBJ whole genome shotgun (WGS) entry which is preliminary data.</text>
</comment>
<evidence type="ECO:0000313" key="2">
    <source>
        <dbReference type="EMBL" id="NNU79376.1"/>
    </source>
</evidence>
<proteinExistence type="predicted"/>
<gene>
    <name evidence="2" type="ORF">HMH01_02890</name>
</gene>
<dbReference type="Proteomes" id="UP000572377">
    <property type="component" value="Unassembled WGS sequence"/>
</dbReference>
<dbReference type="AlphaFoldDB" id="A0A849KYN5"/>
<name>A0A849KYN5_9RHOB</name>
<feature type="transmembrane region" description="Helical" evidence="1">
    <location>
        <begin position="64"/>
        <end position="88"/>
    </location>
</feature>
<reference evidence="2 3" key="1">
    <citation type="submission" date="2020-05" db="EMBL/GenBank/DDBJ databases">
        <title>Gimesia benthica sp. nov., a novel planctomycete isolated from a deep-sea water sample of the Northwest Indian Ocean.</title>
        <authorList>
            <person name="Wang J."/>
            <person name="Ruan C."/>
            <person name="Song L."/>
            <person name="Zhu Y."/>
            <person name="Li A."/>
            <person name="Zheng X."/>
            <person name="Wang L."/>
            <person name="Lu Z."/>
            <person name="Huang Y."/>
            <person name="Du W."/>
            <person name="Zhou Y."/>
            <person name="Huang L."/>
            <person name="Dai X."/>
        </authorList>
    </citation>
    <scope>NUCLEOTIDE SEQUENCE [LARGE SCALE GENOMIC DNA]</scope>
    <source>
        <strain evidence="2 3">YYQ-30</strain>
    </source>
</reference>
<evidence type="ECO:0000313" key="3">
    <source>
        <dbReference type="Proteomes" id="UP000572377"/>
    </source>
</evidence>
<feature type="transmembrane region" description="Helical" evidence="1">
    <location>
        <begin position="218"/>
        <end position="239"/>
    </location>
</feature>
<evidence type="ECO:0000256" key="1">
    <source>
        <dbReference type="SAM" id="Phobius"/>
    </source>
</evidence>
<accession>A0A849KYN5</accession>
<dbReference type="EMBL" id="JABFBC010000001">
    <property type="protein sequence ID" value="NNU79376.1"/>
    <property type="molecule type" value="Genomic_DNA"/>
</dbReference>
<keyword evidence="1" id="KW-0472">Membrane</keyword>
<feature type="transmembrane region" description="Helical" evidence="1">
    <location>
        <begin position="187"/>
        <end position="206"/>
    </location>
</feature>
<dbReference type="RefSeq" id="WP_171322289.1">
    <property type="nucleotide sequence ID" value="NZ_JABFBC010000001.1"/>
</dbReference>
<dbReference type="InterPro" id="IPR017496">
    <property type="entry name" value="Photo_alph_chp2"/>
</dbReference>
<dbReference type="Pfam" id="PF12291">
    <property type="entry name" value="DUF3623"/>
    <property type="match status" value="1"/>
</dbReference>
<keyword evidence="3" id="KW-1185">Reference proteome</keyword>
<feature type="transmembrane region" description="Helical" evidence="1">
    <location>
        <begin position="36"/>
        <end position="58"/>
    </location>
</feature>
<organism evidence="2 3">
    <name type="scientific">Halovulum dunhuangense</name>
    <dbReference type="NCBI Taxonomy" id="1505036"/>
    <lineage>
        <taxon>Bacteria</taxon>
        <taxon>Pseudomonadati</taxon>
        <taxon>Pseudomonadota</taxon>
        <taxon>Alphaproteobacteria</taxon>
        <taxon>Rhodobacterales</taxon>
        <taxon>Paracoccaceae</taxon>
        <taxon>Halovulum</taxon>
    </lineage>
</organism>
<keyword evidence="1" id="KW-1133">Transmembrane helix</keyword>
<feature type="transmembrane region" description="Helical" evidence="1">
    <location>
        <begin position="109"/>
        <end position="132"/>
    </location>
</feature>
<feature type="transmembrane region" description="Helical" evidence="1">
    <location>
        <begin position="138"/>
        <end position="159"/>
    </location>
</feature>
<sequence length="271" mass="29715">MIWAAVAYAVFLWWFATGAILFIVSRAEREGRDGYVNAVVMAVPVLMLGCIGVAVSLSETGVHGAYLGFTSALLIWGWFEMAFLAGVITGPNLHPTPLNTAGWERFIRAWGAIAYSEMALIMAAILIGVLSAGAENQIALWTYLVLFCARIFAKLNLYFGVPNINDEFLPGPVRHLTTHFRRAPMNAFFPVSVTALTFALACWIERAHTMPAGSGAETAFVLLAALTALALLEHWFMVLRLPDAALWRWLLPSPKDDKYAKRSEPAQAEGP</sequence>